<organism evidence="2 3">
    <name type="scientific">Xanthomonas bromi</name>
    <dbReference type="NCBI Taxonomy" id="56449"/>
    <lineage>
        <taxon>Bacteria</taxon>
        <taxon>Pseudomonadati</taxon>
        <taxon>Pseudomonadota</taxon>
        <taxon>Gammaproteobacteria</taxon>
        <taxon>Lysobacterales</taxon>
        <taxon>Lysobacteraceae</taxon>
        <taxon>Xanthomonas</taxon>
    </lineage>
</organism>
<name>A0A1C3NLV9_9XANT</name>
<sequence>MARKQTDARTQLHRRGWSSRRRSVSCAAEDGYPGRHDAIPMSDTPPDHLAIDARSPFHDAQALNRGVGVRFNGVERDNVEEYSVSEGWIKVQVGKARDRRGNPMTMKIKGEVAAYYLDTKNDAKPAAE</sequence>
<proteinExistence type="predicted"/>
<feature type="compositionally biased region" description="Basic residues" evidence="1">
    <location>
        <begin position="11"/>
        <end position="23"/>
    </location>
</feature>
<evidence type="ECO:0000313" key="3">
    <source>
        <dbReference type="Proteomes" id="UP000092503"/>
    </source>
</evidence>
<dbReference type="AlphaFoldDB" id="A0A1C3NLV9"/>
<dbReference type="STRING" id="56449.XBLMG947_2175"/>
<evidence type="ECO:0008006" key="4">
    <source>
        <dbReference type="Google" id="ProtNLM"/>
    </source>
</evidence>
<dbReference type="InterPro" id="IPR021724">
    <property type="entry name" value="DUF3297"/>
</dbReference>
<dbReference type="EMBL" id="FLTX01000035">
    <property type="protein sequence ID" value="SBV51386.1"/>
    <property type="molecule type" value="Genomic_DNA"/>
</dbReference>
<reference evidence="2 3" key="1">
    <citation type="submission" date="2016-06" db="EMBL/GenBank/DDBJ databases">
        <authorList>
            <person name="Kjaerup R.B."/>
            <person name="Dalgaard T.S."/>
            <person name="Juul-Madsen H.R."/>
        </authorList>
    </citation>
    <scope>NUCLEOTIDE SEQUENCE [LARGE SCALE GENOMIC DNA]</scope>
    <source>
        <strain evidence="2">LMG947</strain>
    </source>
</reference>
<dbReference type="Proteomes" id="UP000092503">
    <property type="component" value="Unassembled WGS sequence"/>
</dbReference>
<dbReference type="Pfam" id="PF11730">
    <property type="entry name" value="DUF3297"/>
    <property type="match status" value="1"/>
</dbReference>
<gene>
    <name evidence="2" type="ORF">XBLMG947_2175</name>
</gene>
<protein>
    <recommendedName>
        <fullName evidence="4">Glutathione peroxidase</fullName>
    </recommendedName>
</protein>
<feature type="region of interest" description="Disordered" evidence="1">
    <location>
        <begin position="1"/>
        <end position="46"/>
    </location>
</feature>
<evidence type="ECO:0000313" key="2">
    <source>
        <dbReference type="EMBL" id="SBV51386.1"/>
    </source>
</evidence>
<accession>A0A1C3NLV9</accession>
<evidence type="ECO:0000256" key="1">
    <source>
        <dbReference type="SAM" id="MobiDB-lite"/>
    </source>
</evidence>